<evidence type="ECO:0000313" key="2">
    <source>
        <dbReference type="EMBL" id="KZP15843.1"/>
    </source>
</evidence>
<dbReference type="AlphaFoldDB" id="A0A166EK27"/>
<keyword evidence="3" id="KW-1185">Reference proteome</keyword>
<proteinExistence type="predicted"/>
<name>A0A166EK27_9AGAM</name>
<dbReference type="EMBL" id="KV417600">
    <property type="protein sequence ID" value="KZP15843.1"/>
    <property type="molecule type" value="Genomic_DNA"/>
</dbReference>
<organism evidence="2 3">
    <name type="scientific">Athelia psychrophila</name>
    <dbReference type="NCBI Taxonomy" id="1759441"/>
    <lineage>
        <taxon>Eukaryota</taxon>
        <taxon>Fungi</taxon>
        <taxon>Dikarya</taxon>
        <taxon>Basidiomycota</taxon>
        <taxon>Agaricomycotina</taxon>
        <taxon>Agaricomycetes</taxon>
        <taxon>Agaricomycetidae</taxon>
        <taxon>Atheliales</taxon>
        <taxon>Atheliaceae</taxon>
        <taxon>Athelia</taxon>
    </lineage>
</organism>
<sequence>MTSRSGPLRTQSRTVEVPYPNTRCPHGTCPTCGEEHAEPLEQWLNMLEIMAAAGCYAPSGASIFLAILNIHVLSLHRSSALEDIDRRMRMIYPVRDDEDPSPHTTTSRPNHALAAFSSLSAVVAQFEDSIIGPPEPLKMHSKRSEDEHEGNNGSEEKVTIEIEMGRTSSDFRPQALWMIAISYSVSARQLTPVMAITPDYEPTDVYADDGSAEVRRSTVHGLSCEPLASEQRGVRGINCGKLQSTVERLYPLRCLAAPTFDTSEVLFASPKKYATLVYHM</sequence>
<dbReference type="Proteomes" id="UP000076532">
    <property type="component" value="Unassembled WGS sequence"/>
</dbReference>
<evidence type="ECO:0000256" key="1">
    <source>
        <dbReference type="SAM" id="MobiDB-lite"/>
    </source>
</evidence>
<evidence type="ECO:0000313" key="3">
    <source>
        <dbReference type="Proteomes" id="UP000076532"/>
    </source>
</evidence>
<feature type="region of interest" description="Disordered" evidence="1">
    <location>
        <begin position="132"/>
        <end position="159"/>
    </location>
</feature>
<protein>
    <submittedName>
        <fullName evidence="2">Uncharacterized protein</fullName>
    </submittedName>
</protein>
<feature type="compositionally biased region" description="Basic and acidic residues" evidence="1">
    <location>
        <begin position="142"/>
        <end position="159"/>
    </location>
</feature>
<gene>
    <name evidence="2" type="ORF">FIBSPDRAFT_895504</name>
</gene>
<accession>A0A166EK27</accession>
<reference evidence="2 3" key="1">
    <citation type="journal article" date="2016" name="Mol. Biol. Evol.">
        <title>Comparative Genomics of Early-Diverging Mushroom-Forming Fungi Provides Insights into the Origins of Lignocellulose Decay Capabilities.</title>
        <authorList>
            <person name="Nagy L.G."/>
            <person name="Riley R."/>
            <person name="Tritt A."/>
            <person name="Adam C."/>
            <person name="Daum C."/>
            <person name="Floudas D."/>
            <person name="Sun H."/>
            <person name="Yadav J.S."/>
            <person name="Pangilinan J."/>
            <person name="Larsson K.H."/>
            <person name="Matsuura K."/>
            <person name="Barry K."/>
            <person name="Labutti K."/>
            <person name="Kuo R."/>
            <person name="Ohm R.A."/>
            <person name="Bhattacharya S.S."/>
            <person name="Shirouzu T."/>
            <person name="Yoshinaga Y."/>
            <person name="Martin F.M."/>
            <person name="Grigoriev I.V."/>
            <person name="Hibbett D.S."/>
        </authorList>
    </citation>
    <scope>NUCLEOTIDE SEQUENCE [LARGE SCALE GENOMIC DNA]</scope>
    <source>
        <strain evidence="2 3">CBS 109695</strain>
    </source>
</reference>
<dbReference type="OrthoDB" id="3260379at2759"/>